<reference evidence="4 5" key="1">
    <citation type="submission" date="2024-01" db="EMBL/GenBank/DDBJ databases">
        <title>A draft genome for a cacao thread blight-causing isolate of Paramarasmius palmivorus.</title>
        <authorList>
            <person name="Baruah I.K."/>
            <person name="Bukari Y."/>
            <person name="Amoako-Attah I."/>
            <person name="Meinhardt L.W."/>
            <person name="Bailey B.A."/>
            <person name="Cohen S.P."/>
        </authorList>
    </citation>
    <scope>NUCLEOTIDE SEQUENCE [LARGE SCALE GENOMIC DNA]</scope>
    <source>
        <strain evidence="4 5">GH-12</strain>
    </source>
</reference>
<dbReference type="InterPro" id="IPR015943">
    <property type="entry name" value="WD40/YVTN_repeat-like_dom_sf"/>
</dbReference>
<dbReference type="Proteomes" id="UP001383192">
    <property type="component" value="Unassembled WGS sequence"/>
</dbReference>
<keyword evidence="1" id="KW-0853">WD repeat</keyword>
<proteinExistence type="predicted"/>
<comment type="caution">
    <text evidence="4">The sequence shown here is derived from an EMBL/GenBank/DDBJ whole genome shotgun (WGS) entry which is preliminary data.</text>
</comment>
<sequence>MRSRKKSRICPHGSEKRRGRNLVVCIDGTSNQFSDKNTNVVELYSRLVKDDSQITFYNSGIGTHASPSWKSFSYYKQVIGHKLDLAIAWRFEKILLSAYRWLSEVYEDGDVIYLFGFSRGAYQVRVLSAMIEKVGLIHKGNEDQIAFAYELYCASSDEISEPSMSDYSSLSGSTLVAESTSKHNTESEDMASRFKRTFSRENVKVHFIGAWDTVSSVGMFRDDKNLPLTTVGMKHVCFFRHALALDERRVKFLPEFARGSVGPRPEDCQGAVPHTKEVWFAGTHSDIGGGNSRNVHLNNNGPSLRWMVTEARQAGLQIGPFCGDWSSIKDMKGIHESLSGIWWLLEAIPVKRLRYGYPDELTHRPHLGARRKIVEGQLIHGSVYWATNQQYKKILPEDWQDENDTKKVEPDEADQGALKLAEFVDKLGEVSVSDAKTARTLAQLNDFLSSIPSMEELPIGDLHETLRQPTHLILENDPELRHARGAMSVINAVADTGSWPKKTRLRGMPPVIEALLNRPDDRSVEVARNYVYRHCRRYLVRINSSRSQTHSLSFCPSNDTHLAYVKGNDERSIRILDIQKGERIAFRWQDDIDRVVFSHNGEMVALGSTDHAVSVWWPKTDSHKNLYSHDKEITALAFNQEDTHIFSASTDGTVVLHVIESGARTTCITGSVPILAAALSPTVELKVVACSEDGNIHMWDSHSGSRILDSRLEEDEEEEEEEDVGSEDTRNEEEEEEEEEEHANTIAFSPDGSRFFTGTSDEIRIWNSHGECIDVFRTKPTGRIVCLTVSGRYLAACYQGSADFVRWWDLSLKRPGIKKIPLRMQPRYAEFSQKNPSLLAVCMENALYFYDLDGEFSAKLLKEGGPTTPFCRFSED</sequence>
<feature type="domain" description="T6SS Phospholipase effector Tle1-like catalytic" evidence="3">
    <location>
        <begin position="20"/>
        <end position="310"/>
    </location>
</feature>
<feature type="region of interest" description="Disordered" evidence="2">
    <location>
        <begin position="710"/>
        <end position="754"/>
    </location>
</feature>
<dbReference type="SUPFAM" id="SSF50978">
    <property type="entry name" value="WD40 repeat-like"/>
    <property type="match status" value="1"/>
</dbReference>
<name>A0AAW0DZ80_9AGAR</name>
<feature type="compositionally biased region" description="Acidic residues" evidence="2">
    <location>
        <begin position="712"/>
        <end position="741"/>
    </location>
</feature>
<evidence type="ECO:0000313" key="5">
    <source>
        <dbReference type="Proteomes" id="UP001383192"/>
    </source>
</evidence>
<dbReference type="PANTHER" id="PTHR33840">
    <property type="match status" value="1"/>
</dbReference>
<dbReference type="PANTHER" id="PTHR33840:SF2">
    <property type="entry name" value="TLE1 PHOSPHOLIPASE DOMAIN-CONTAINING PROTEIN"/>
    <property type="match status" value="1"/>
</dbReference>
<dbReference type="AlphaFoldDB" id="A0AAW0DZ80"/>
<accession>A0AAW0DZ80</accession>
<dbReference type="InterPro" id="IPR018712">
    <property type="entry name" value="Tle1-like_cat"/>
</dbReference>
<evidence type="ECO:0000259" key="3">
    <source>
        <dbReference type="Pfam" id="PF09994"/>
    </source>
</evidence>
<dbReference type="InterPro" id="IPR001680">
    <property type="entry name" value="WD40_rpt"/>
</dbReference>
<dbReference type="InterPro" id="IPR036322">
    <property type="entry name" value="WD40_repeat_dom_sf"/>
</dbReference>
<keyword evidence="5" id="KW-1185">Reference proteome</keyword>
<protein>
    <recommendedName>
        <fullName evidence="3">T6SS Phospholipase effector Tle1-like catalytic domain-containing protein</fullName>
    </recommendedName>
</protein>
<evidence type="ECO:0000256" key="2">
    <source>
        <dbReference type="SAM" id="MobiDB-lite"/>
    </source>
</evidence>
<dbReference type="Pfam" id="PF09994">
    <property type="entry name" value="T6SS_Tle1-like_cat"/>
    <property type="match status" value="1"/>
</dbReference>
<dbReference type="Gene3D" id="2.130.10.10">
    <property type="entry name" value="YVTN repeat-like/Quinoprotein amine dehydrogenase"/>
    <property type="match status" value="2"/>
</dbReference>
<dbReference type="Pfam" id="PF00400">
    <property type="entry name" value="WD40"/>
    <property type="match status" value="3"/>
</dbReference>
<feature type="repeat" description="WD" evidence="1">
    <location>
        <begin position="626"/>
        <end position="656"/>
    </location>
</feature>
<dbReference type="SMART" id="SM00320">
    <property type="entry name" value="WD40"/>
    <property type="match status" value="5"/>
</dbReference>
<dbReference type="EMBL" id="JAYKXP010000007">
    <property type="protein sequence ID" value="KAK7056274.1"/>
    <property type="molecule type" value="Genomic_DNA"/>
</dbReference>
<dbReference type="PROSITE" id="PS50082">
    <property type="entry name" value="WD_REPEATS_2"/>
    <property type="match status" value="1"/>
</dbReference>
<evidence type="ECO:0000256" key="1">
    <source>
        <dbReference type="PROSITE-ProRule" id="PRU00221"/>
    </source>
</evidence>
<organism evidence="4 5">
    <name type="scientific">Paramarasmius palmivorus</name>
    <dbReference type="NCBI Taxonomy" id="297713"/>
    <lineage>
        <taxon>Eukaryota</taxon>
        <taxon>Fungi</taxon>
        <taxon>Dikarya</taxon>
        <taxon>Basidiomycota</taxon>
        <taxon>Agaricomycotina</taxon>
        <taxon>Agaricomycetes</taxon>
        <taxon>Agaricomycetidae</taxon>
        <taxon>Agaricales</taxon>
        <taxon>Marasmiineae</taxon>
        <taxon>Marasmiaceae</taxon>
        <taxon>Paramarasmius</taxon>
    </lineage>
</organism>
<evidence type="ECO:0000313" key="4">
    <source>
        <dbReference type="EMBL" id="KAK7056274.1"/>
    </source>
</evidence>
<gene>
    <name evidence="4" type="ORF">VNI00_002827</name>
</gene>